<keyword evidence="10" id="KW-1185">Reference proteome</keyword>
<dbReference type="Pfam" id="PF16900">
    <property type="entry name" value="REPA_OB_2"/>
    <property type="match status" value="1"/>
</dbReference>
<evidence type="ECO:0000259" key="7">
    <source>
        <dbReference type="Pfam" id="PF08646"/>
    </source>
</evidence>
<dbReference type="Gene3D" id="2.40.50.140">
    <property type="entry name" value="Nucleic acid-binding proteins"/>
    <property type="match status" value="3"/>
</dbReference>
<evidence type="ECO:0000256" key="6">
    <source>
        <dbReference type="SAM" id="MobiDB-lite"/>
    </source>
</evidence>
<dbReference type="PANTHER" id="PTHR47165:SF4">
    <property type="entry name" value="OS03G0429900 PROTEIN"/>
    <property type="match status" value="1"/>
</dbReference>
<dbReference type="Proteomes" id="UP001177140">
    <property type="component" value="Unassembled WGS sequence"/>
</dbReference>
<keyword evidence="4" id="KW-0862">Zinc</keyword>
<dbReference type="CDD" id="cd04476">
    <property type="entry name" value="RPA1_DBD_C"/>
    <property type="match status" value="1"/>
</dbReference>
<protein>
    <submittedName>
        <fullName evidence="9">Uncharacterized protein</fullName>
    </submittedName>
</protein>
<proteinExistence type="inferred from homology"/>
<keyword evidence="5" id="KW-0238">DNA-binding</keyword>
<reference evidence="9" key="1">
    <citation type="submission" date="2022-03" db="EMBL/GenBank/DDBJ databases">
        <title>A functionally conserved STORR gene fusion in Papaver species that diverged 16.8 million years ago.</title>
        <authorList>
            <person name="Catania T."/>
        </authorList>
    </citation>
    <scope>NUCLEOTIDE SEQUENCE</scope>
    <source>
        <strain evidence="9">S-191538</strain>
    </source>
</reference>
<evidence type="ECO:0000259" key="8">
    <source>
        <dbReference type="Pfam" id="PF16900"/>
    </source>
</evidence>
<evidence type="ECO:0000256" key="5">
    <source>
        <dbReference type="ARBA" id="ARBA00023125"/>
    </source>
</evidence>
<comment type="similarity">
    <text evidence="1">Belongs to the replication factor A protein 1 family.</text>
</comment>
<evidence type="ECO:0000313" key="9">
    <source>
        <dbReference type="EMBL" id="MCL7023709.1"/>
    </source>
</evidence>
<evidence type="ECO:0000256" key="1">
    <source>
        <dbReference type="ARBA" id="ARBA00005690"/>
    </source>
</evidence>
<evidence type="ECO:0000256" key="3">
    <source>
        <dbReference type="ARBA" id="ARBA00022771"/>
    </source>
</evidence>
<organism evidence="9 10">
    <name type="scientific">Papaver nudicaule</name>
    <name type="common">Iceland poppy</name>
    <dbReference type="NCBI Taxonomy" id="74823"/>
    <lineage>
        <taxon>Eukaryota</taxon>
        <taxon>Viridiplantae</taxon>
        <taxon>Streptophyta</taxon>
        <taxon>Embryophyta</taxon>
        <taxon>Tracheophyta</taxon>
        <taxon>Spermatophyta</taxon>
        <taxon>Magnoliopsida</taxon>
        <taxon>Ranunculales</taxon>
        <taxon>Papaveraceae</taxon>
        <taxon>Papaveroideae</taxon>
        <taxon>Papaver</taxon>
    </lineage>
</organism>
<dbReference type="InterPro" id="IPR013955">
    <property type="entry name" value="Rep_factor-A_C"/>
</dbReference>
<dbReference type="PANTHER" id="PTHR47165">
    <property type="entry name" value="OS03G0429900 PROTEIN"/>
    <property type="match status" value="1"/>
</dbReference>
<evidence type="ECO:0000256" key="2">
    <source>
        <dbReference type="ARBA" id="ARBA00022723"/>
    </source>
</evidence>
<accession>A0AA41RNP8</accession>
<feature type="compositionally biased region" description="Basic and acidic residues" evidence="6">
    <location>
        <begin position="418"/>
        <end position="427"/>
    </location>
</feature>
<evidence type="ECO:0000256" key="4">
    <source>
        <dbReference type="ARBA" id="ARBA00022833"/>
    </source>
</evidence>
<keyword evidence="3" id="KW-0863">Zinc-finger</keyword>
<dbReference type="InterPro" id="IPR047192">
    <property type="entry name" value="Euk_RPA1_DBD_C"/>
</dbReference>
<dbReference type="GO" id="GO:0008270">
    <property type="term" value="F:zinc ion binding"/>
    <property type="evidence" value="ECO:0007669"/>
    <property type="project" value="UniProtKB-KW"/>
</dbReference>
<sequence length="459" mass="52219">MLLSDSNGKTLSASIPKNKIMKFGSLIQQGSTVSIENYNVRRGKQTFRPVDTECIILFTCDTQLRVLDATQVFIPDYKYTFVEFESLPKQLESRNSTLTDVIGILVSTSAVKVVTRSDGKETTIREVFIENMRGQAIQITLWGNSTDLISGEIIERHSKPVILIAVSTYVKEFRGKYSVGSTNATKLYYNLSIPEVEQLKKRSIAPIRGRSMVGELAFRNRKNISELLEAVWDPKKQENNIFSCRATIQNIVDLRSYSSCEKCSKKVQRVRPSNETWCNTCQMDVISVPRYRLGMEVEDSTGTTSFVSFDREVENLILTPATDMLKIEQGDHPAKVFENLYLHHELVFQIKLTEFNMKQQVKNFTAQKMYPIRNSKVAGGEMINSEPEIQEMMDTDKISLEEKETKRKRVTTSDVETAESKKSKTCEHILSTIKTEQKGPECEGNQQKDNASEMLECNN</sequence>
<keyword evidence="2" id="KW-0479">Metal-binding</keyword>
<evidence type="ECO:0000313" key="10">
    <source>
        <dbReference type="Proteomes" id="UP001177140"/>
    </source>
</evidence>
<comment type="caution">
    <text evidence="9">The sequence shown here is derived from an EMBL/GenBank/DDBJ whole genome shotgun (WGS) entry which is preliminary data.</text>
</comment>
<dbReference type="InterPro" id="IPR012340">
    <property type="entry name" value="NA-bd_OB-fold"/>
</dbReference>
<dbReference type="Pfam" id="PF08646">
    <property type="entry name" value="Rep_fac-A_C"/>
    <property type="match status" value="1"/>
</dbReference>
<dbReference type="AlphaFoldDB" id="A0AA41RNP8"/>
<name>A0AA41RNP8_PAPNU</name>
<feature type="region of interest" description="Disordered" evidence="6">
    <location>
        <begin position="404"/>
        <end position="459"/>
    </location>
</feature>
<dbReference type="GO" id="GO:0003677">
    <property type="term" value="F:DNA binding"/>
    <property type="evidence" value="ECO:0007669"/>
    <property type="project" value="UniProtKB-KW"/>
</dbReference>
<feature type="domain" description="Replication factor A C-terminal" evidence="7">
    <location>
        <begin position="242"/>
        <end position="373"/>
    </location>
</feature>
<dbReference type="InterPro" id="IPR031657">
    <property type="entry name" value="REPA_OB_2"/>
</dbReference>
<dbReference type="EMBL" id="JAJJMA010025555">
    <property type="protein sequence ID" value="MCL7023709.1"/>
    <property type="molecule type" value="Genomic_DNA"/>
</dbReference>
<dbReference type="SUPFAM" id="SSF50249">
    <property type="entry name" value="Nucleic acid-binding proteins"/>
    <property type="match status" value="3"/>
</dbReference>
<feature type="domain" description="Replication protein A OB" evidence="8">
    <location>
        <begin position="95"/>
        <end position="188"/>
    </location>
</feature>
<gene>
    <name evidence="9" type="ORF">MKW94_014715</name>
</gene>